<keyword evidence="1" id="KW-0812">Transmembrane</keyword>
<feature type="transmembrane region" description="Helical" evidence="1">
    <location>
        <begin position="12"/>
        <end position="34"/>
    </location>
</feature>
<keyword evidence="1" id="KW-0472">Membrane</keyword>
<accession>A0A1Y6KY36</accession>
<organism evidence="2 3">
    <name type="scientific">Photobacterium aquimaris</name>
    <dbReference type="NCBI Taxonomy" id="512643"/>
    <lineage>
        <taxon>Bacteria</taxon>
        <taxon>Pseudomonadati</taxon>
        <taxon>Pseudomonadota</taxon>
        <taxon>Gammaproteobacteria</taxon>
        <taxon>Vibrionales</taxon>
        <taxon>Vibrionaceae</taxon>
        <taxon>Photobacterium</taxon>
    </lineage>
</organism>
<protein>
    <submittedName>
        <fullName evidence="2">Uncharacterized protein</fullName>
    </submittedName>
</protein>
<name>A0A1Y6KY36_9GAMM</name>
<keyword evidence="1" id="KW-1133">Transmembrane helix</keyword>
<evidence type="ECO:0000313" key="3">
    <source>
        <dbReference type="Proteomes" id="UP000196485"/>
    </source>
</evidence>
<proteinExistence type="predicted"/>
<evidence type="ECO:0000313" key="2">
    <source>
        <dbReference type="EMBL" id="SMY17051.1"/>
    </source>
</evidence>
<dbReference type="AlphaFoldDB" id="A0A1Y6KY36"/>
<gene>
    <name evidence="2" type="ORF">PAQU9191_02298</name>
</gene>
<dbReference type="EMBL" id="FYAH01000003">
    <property type="protein sequence ID" value="SMY17051.1"/>
    <property type="molecule type" value="Genomic_DNA"/>
</dbReference>
<reference evidence="3" key="1">
    <citation type="submission" date="2017-06" db="EMBL/GenBank/DDBJ databases">
        <authorList>
            <person name="Rodrigo-Torres L."/>
            <person name="Arahal R. D."/>
            <person name="Lucena T."/>
        </authorList>
    </citation>
    <scope>NUCLEOTIDE SEQUENCE [LARGE SCALE GENOMIC DNA]</scope>
    <source>
        <strain evidence="3">type strain: CECT 9192</strain>
    </source>
</reference>
<dbReference type="Proteomes" id="UP000196485">
    <property type="component" value="Unassembled WGS sequence"/>
</dbReference>
<sequence>MQEQEPVTKWQYTLPISLFIMVALISFLVVILPLSR</sequence>
<evidence type="ECO:0000256" key="1">
    <source>
        <dbReference type="SAM" id="Phobius"/>
    </source>
</evidence>
<keyword evidence="3" id="KW-1185">Reference proteome</keyword>